<accession>A0A075WBQ4</accession>
<dbReference type="HOGENOM" id="CLU_038355_1_0_2"/>
<dbReference type="SMR" id="A0A075WBQ4"/>
<organism evidence="2 3">
    <name type="scientific">Archaeoglobus fulgidus DSM 8774</name>
    <dbReference type="NCBI Taxonomy" id="1344584"/>
    <lineage>
        <taxon>Archaea</taxon>
        <taxon>Methanobacteriati</taxon>
        <taxon>Methanobacteriota</taxon>
        <taxon>Archaeoglobi</taxon>
        <taxon>Archaeoglobales</taxon>
        <taxon>Archaeoglobaceae</taxon>
        <taxon>Archaeoglobus</taxon>
    </lineage>
</organism>
<reference evidence="2 3" key="1">
    <citation type="submission" date="2013-07" db="EMBL/GenBank/DDBJ databases">
        <title>Genome of Archaeoglobus fulgidus.</title>
        <authorList>
            <person name="Fiebig A."/>
            <person name="Birkeland N.-K."/>
        </authorList>
    </citation>
    <scope>NUCLEOTIDE SEQUENCE [LARGE SCALE GENOMIC DNA]</scope>
    <source>
        <strain evidence="2 3">DSM 8774</strain>
    </source>
</reference>
<dbReference type="Gene3D" id="3.40.190.120">
    <property type="entry name" value="Osmoprotection protein (prox), domain 2"/>
    <property type="match status" value="1"/>
</dbReference>
<dbReference type="Proteomes" id="UP000028501">
    <property type="component" value="Chromosome"/>
</dbReference>
<dbReference type="Pfam" id="PF04069">
    <property type="entry name" value="OpuAC"/>
    <property type="match status" value="1"/>
</dbReference>
<dbReference type="GO" id="GO:0043190">
    <property type="term" value="C:ATP-binding cassette (ABC) transporter complex"/>
    <property type="evidence" value="ECO:0007669"/>
    <property type="project" value="InterPro"/>
</dbReference>
<evidence type="ECO:0000313" key="3">
    <source>
        <dbReference type="Proteomes" id="UP000028501"/>
    </source>
</evidence>
<dbReference type="EMBL" id="CP006577">
    <property type="protein sequence ID" value="AIG97855.1"/>
    <property type="molecule type" value="Genomic_DNA"/>
</dbReference>
<name>A0A075WBQ4_ARCFL</name>
<proteinExistence type="predicted"/>
<evidence type="ECO:0000259" key="1">
    <source>
        <dbReference type="Pfam" id="PF04069"/>
    </source>
</evidence>
<evidence type="ECO:0000313" key="2">
    <source>
        <dbReference type="EMBL" id="AIG97855.1"/>
    </source>
</evidence>
<sequence length="292" mass="33037">MRWKLLFALLAALLLAACSQSSERVVIGSKPFNEQYILANMIAILLEENGYKAEVKEGLGGTLVNYEALKRNDIQLYVEYTGTAYNVILRKQPPELWDQQYIFDEVKKGLLEADGVVVAAKLGFRDDYALAVRADWAEENGVEKISDLAEFADQLVFGSDPEFASRPDGLPQIKKVYGFEFKEVKQMEPTLMYEAIKNKQVDVIPAYTTDSRVDLFNLKILEDDKGALPPYDAIIIVNGNTAKDEKLISVLKLLEDRIDTDTMRALNYQYDVEKKDAREIAMSFLKEQGLVK</sequence>
<dbReference type="RefSeq" id="WP_010878482.1">
    <property type="nucleotide sequence ID" value="NZ_CP006577.1"/>
</dbReference>
<gene>
    <name evidence="2" type="ORF">AFULGI_00010720</name>
</gene>
<dbReference type="PROSITE" id="PS51257">
    <property type="entry name" value="PROKAR_LIPOPROTEIN"/>
    <property type="match status" value="1"/>
</dbReference>
<dbReference type="KEGG" id="afg:AFULGI_00010720"/>
<dbReference type="SUPFAM" id="SSF53850">
    <property type="entry name" value="Periplasmic binding protein-like II"/>
    <property type="match status" value="1"/>
</dbReference>
<dbReference type="GO" id="GO:0022857">
    <property type="term" value="F:transmembrane transporter activity"/>
    <property type="evidence" value="ECO:0007669"/>
    <property type="project" value="InterPro"/>
</dbReference>
<protein>
    <submittedName>
        <fullName evidence="2">Periplasmic glycine betaine/choline-binding protein of an ABC-type transport system</fullName>
    </submittedName>
</protein>
<dbReference type="Gene3D" id="3.40.190.10">
    <property type="entry name" value="Periplasmic binding protein-like II"/>
    <property type="match status" value="1"/>
</dbReference>
<dbReference type="CDD" id="cd13607">
    <property type="entry name" value="PBP2_AfProX_like"/>
    <property type="match status" value="1"/>
</dbReference>
<dbReference type="AlphaFoldDB" id="A0A075WBQ4"/>
<dbReference type="InterPro" id="IPR041894">
    <property type="entry name" value="PBP2_ProX-like"/>
</dbReference>
<dbReference type="GeneID" id="24794583"/>
<feature type="domain" description="ABC-type glycine betaine transport system substrate-binding" evidence="1">
    <location>
        <begin position="24"/>
        <end position="287"/>
    </location>
</feature>
<dbReference type="InterPro" id="IPR007210">
    <property type="entry name" value="ABC_Gly_betaine_transp_sub-bd"/>
</dbReference>